<feature type="region of interest" description="Disordered" evidence="1">
    <location>
        <begin position="27"/>
        <end position="55"/>
    </location>
</feature>
<dbReference type="InterPro" id="IPR040961">
    <property type="entry name" value="CSN5_C"/>
</dbReference>
<reference evidence="2" key="1">
    <citation type="submission" date="2020-11" db="EMBL/GenBank/DDBJ databases">
        <authorList>
            <person name="Tran Van P."/>
        </authorList>
    </citation>
    <scope>NUCLEOTIDE SEQUENCE</scope>
</reference>
<feature type="compositionally biased region" description="Basic and acidic residues" evidence="1">
    <location>
        <begin position="42"/>
        <end position="55"/>
    </location>
</feature>
<evidence type="ECO:0000256" key="1">
    <source>
        <dbReference type="SAM" id="MobiDB-lite"/>
    </source>
</evidence>
<name>A0A7R8ZW42_9CRUS</name>
<accession>A0A7R8ZW42</accession>
<evidence type="ECO:0000313" key="2">
    <source>
        <dbReference type="EMBL" id="CAD7233905.1"/>
    </source>
</evidence>
<dbReference type="OrthoDB" id="10266268at2759"/>
<sequence>NAEYTTGQIQDVSSKLKQSLIQLNKGTPLSFNFPESSPGGAGEKKSEDKLGKAARDASKATTEVIHGLMSQIIKDKLFNQISRSSAPCRGSLKT</sequence>
<feature type="non-terminal residue" evidence="2">
    <location>
        <position position="94"/>
    </location>
</feature>
<protein>
    <submittedName>
        <fullName evidence="2">Uncharacterized protein</fullName>
    </submittedName>
</protein>
<dbReference type="EMBL" id="OB667245">
    <property type="protein sequence ID" value="CAD7233905.1"/>
    <property type="molecule type" value="Genomic_DNA"/>
</dbReference>
<gene>
    <name evidence="2" type="ORF">CTOB1V02_LOCUS11724</name>
</gene>
<dbReference type="Pfam" id="PF18323">
    <property type="entry name" value="CSN5_C"/>
    <property type="match status" value="1"/>
</dbReference>
<proteinExistence type="predicted"/>
<organism evidence="2">
    <name type="scientific">Cyprideis torosa</name>
    <dbReference type="NCBI Taxonomy" id="163714"/>
    <lineage>
        <taxon>Eukaryota</taxon>
        <taxon>Metazoa</taxon>
        <taxon>Ecdysozoa</taxon>
        <taxon>Arthropoda</taxon>
        <taxon>Crustacea</taxon>
        <taxon>Oligostraca</taxon>
        <taxon>Ostracoda</taxon>
        <taxon>Podocopa</taxon>
        <taxon>Podocopida</taxon>
        <taxon>Cytherocopina</taxon>
        <taxon>Cytheroidea</taxon>
        <taxon>Cytherideidae</taxon>
        <taxon>Cyprideis</taxon>
    </lineage>
</organism>
<dbReference type="AlphaFoldDB" id="A0A7R8ZW42"/>